<evidence type="ECO:0000256" key="1">
    <source>
        <dbReference type="SAM" id="SignalP"/>
    </source>
</evidence>
<protein>
    <recommendedName>
        <fullName evidence="4">DUF3575 domain-containing protein</fullName>
    </recommendedName>
</protein>
<dbReference type="EMBL" id="BAABHB010000011">
    <property type="protein sequence ID" value="GAA4413983.1"/>
    <property type="molecule type" value="Genomic_DNA"/>
</dbReference>
<dbReference type="RefSeq" id="WP_345270043.1">
    <property type="nucleotide sequence ID" value="NZ_BAABHB010000011.1"/>
</dbReference>
<comment type="caution">
    <text evidence="2">The sequence shown here is derived from an EMBL/GenBank/DDBJ whole genome shotgun (WGS) entry which is preliminary data.</text>
</comment>
<keyword evidence="3" id="KW-1185">Reference proteome</keyword>
<dbReference type="Proteomes" id="UP001500936">
    <property type="component" value="Unassembled WGS sequence"/>
</dbReference>
<evidence type="ECO:0000313" key="3">
    <source>
        <dbReference type="Proteomes" id="UP001500936"/>
    </source>
</evidence>
<feature type="signal peptide" evidence="1">
    <location>
        <begin position="1"/>
        <end position="19"/>
    </location>
</feature>
<reference evidence="3" key="1">
    <citation type="journal article" date="2019" name="Int. J. Syst. Evol. Microbiol.">
        <title>The Global Catalogue of Microorganisms (GCM) 10K type strain sequencing project: providing services to taxonomists for standard genome sequencing and annotation.</title>
        <authorList>
            <consortium name="The Broad Institute Genomics Platform"/>
            <consortium name="The Broad Institute Genome Sequencing Center for Infectious Disease"/>
            <person name="Wu L."/>
            <person name="Ma J."/>
        </authorList>
    </citation>
    <scope>NUCLEOTIDE SEQUENCE [LARGE SCALE GENOMIC DNA]</scope>
    <source>
        <strain evidence="3">JCM 17925</strain>
    </source>
</reference>
<gene>
    <name evidence="2" type="ORF">GCM10023187_42890</name>
</gene>
<keyword evidence="1" id="KW-0732">Signal</keyword>
<sequence>MRNPYWLLLLLLCRPALYAQDSLRITYTQEPDTLPRQRFIDRYENVFMTKVPTRHMVKIGQTTSSFPGNSLQAGYEFKISPSFSAGINFTFRNYYLQGFRRDYAASVQTRWYYDMRRRIDEGKSSNNFTGNYIGAVYEYSPAFNQTRVRMGIEYGIQRRFLNRGFFDFGVGLFSQNYLTDSYYYWPGFRGLEKGEKSSAL</sequence>
<name>A0ABP8KT22_9BACT</name>
<organism evidence="2 3">
    <name type="scientific">Nibrella viscosa</name>
    <dbReference type="NCBI Taxonomy" id="1084524"/>
    <lineage>
        <taxon>Bacteria</taxon>
        <taxon>Pseudomonadati</taxon>
        <taxon>Bacteroidota</taxon>
        <taxon>Cytophagia</taxon>
        <taxon>Cytophagales</taxon>
        <taxon>Spirosomataceae</taxon>
        <taxon>Nibrella</taxon>
    </lineage>
</organism>
<feature type="chain" id="PRO_5045629584" description="DUF3575 domain-containing protein" evidence="1">
    <location>
        <begin position="20"/>
        <end position="200"/>
    </location>
</feature>
<proteinExistence type="predicted"/>
<accession>A0ABP8KT22</accession>
<evidence type="ECO:0000313" key="2">
    <source>
        <dbReference type="EMBL" id="GAA4413983.1"/>
    </source>
</evidence>
<evidence type="ECO:0008006" key="4">
    <source>
        <dbReference type="Google" id="ProtNLM"/>
    </source>
</evidence>